<name>A0ABQ0G225_9PEZI</name>
<keyword evidence="2" id="KW-1185">Reference proteome</keyword>
<protein>
    <submittedName>
        <fullName evidence="1">Uncharacterized protein</fullName>
    </submittedName>
</protein>
<comment type="caution">
    <text evidence="1">The sequence shown here is derived from an EMBL/GenBank/DDBJ whole genome shotgun (WGS) entry which is preliminary data.</text>
</comment>
<organism evidence="1 2">
    <name type="scientific">Madurella fahalii</name>
    <dbReference type="NCBI Taxonomy" id="1157608"/>
    <lineage>
        <taxon>Eukaryota</taxon>
        <taxon>Fungi</taxon>
        <taxon>Dikarya</taxon>
        <taxon>Ascomycota</taxon>
        <taxon>Pezizomycotina</taxon>
        <taxon>Sordariomycetes</taxon>
        <taxon>Sordariomycetidae</taxon>
        <taxon>Sordariales</taxon>
        <taxon>Sordariales incertae sedis</taxon>
        <taxon>Madurella</taxon>
    </lineage>
</organism>
<evidence type="ECO:0000313" key="2">
    <source>
        <dbReference type="Proteomes" id="UP001628179"/>
    </source>
</evidence>
<evidence type="ECO:0000313" key="1">
    <source>
        <dbReference type="EMBL" id="GAB1311792.1"/>
    </source>
</evidence>
<accession>A0ABQ0G225</accession>
<sequence length="98" mass="10458">MSFIQRFLPRALSALYVLGKNSMTNGSVAAGSVAAGSVIAGSGKPQAQRAAETKKWRMLPTNPRIKVMAIVEGSDLDNWTVLRRVELAKSSVLSDLGI</sequence>
<gene>
    <name evidence="1" type="ORF">MFIFM68171_02002</name>
</gene>
<dbReference type="GeneID" id="98172747"/>
<dbReference type="RefSeq" id="XP_070913525.1">
    <property type="nucleotide sequence ID" value="XM_071057424.1"/>
</dbReference>
<reference evidence="1 2" key="1">
    <citation type="submission" date="2024-09" db="EMBL/GenBank/DDBJ databases">
        <title>Itraconazole resistance in Madurella fahalii resulting from another homologue of gene encoding cytochrome P450 14-alpha sterol demethylase (CYP51).</title>
        <authorList>
            <person name="Yoshioka I."/>
            <person name="Fahal A.H."/>
            <person name="Kaneko S."/>
            <person name="Yaguchi T."/>
        </authorList>
    </citation>
    <scope>NUCLEOTIDE SEQUENCE [LARGE SCALE GENOMIC DNA]</scope>
    <source>
        <strain evidence="1 2">IFM 68171</strain>
    </source>
</reference>
<dbReference type="EMBL" id="BAAFSV010000001">
    <property type="protein sequence ID" value="GAB1311792.1"/>
    <property type="molecule type" value="Genomic_DNA"/>
</dbReference>
<dbReference type="Proteomes" id="UP001628179">
    <property type="component" value="Unassembled WGS sequence"/>
</dbReference>
<proteinExistence type="predicted"/>